<name>A0A2P9HEB8_9HYPH</name>
<evidence type="ECO:0000256" key="1">
    <source>
        <dbReference type="ARBA" id="ARBA00004496"/>
    </source>
</evidence>
<evidence type="ECO:0000259" key="4">
    <source>
        <dbReference type="PROSITE" id="PS50110"/>
    </source>
</evidence>
<dbReference type="InterPro" id="IPR001789">
    <property type="entry name" value="Sig_transdc_resp-reg_receiver"/>
</dbReference>
<reference evidence="6" key="1">
    <citation type="submission" date="2017-12" db="EMBL/GenBank/DDBJ databases">
        <authorList>
            <person name="Diaz M."/>
        </authorList>
    </citation>
    <scope>NUCLEOTIDE SEQUENCE [LARGE SCALE GENOMIC DNA]</scope>
    <source>
        <strain evidence="6">FI11154</strain>
    </source>
</reference>
<organism evidence="5 6">
    <name type="scientific">Ochrobactrum soli</name>
    <dbReference type="NCBI Taxonomy" id="2448455"/>
    <lineage>
        <taxon>Bacteria</taxon>
        <taxon>Pseudomonadati</taxon>
        <taxon>Pseudomonadota</taxon>
        <taxon>Alphaproteobacteria</taxon>
        <taxon>Hyphomicrobiales</taxon>
        <taxon>Brucellaceae</taxon>
        <taxon>Brucella/Ochrobactrum group</taxon>
        <taxon>Ochrobactrum</taxon>
    </lineage>
</organism>
<dbReference type="SMART" id="SM00448">
    <property type="entry name" value="REC"/>
    <property type="match status" value="1"/>
</dbReference>
<evidence type="ECO:0000256" key="3">
    <source>
        <dbReference type="PROSITE-ProRule" id="PRU00169"/>
    </source>
</evidence>
<proteinExistence type="predicted"/>
<evidence type="ECO:0000256" key="2">
    <source>
        <dbReference type="ARBA" id="ARBA00022553"/>
    </source>
</evidence>
<dbReference type="AlphaFoldDB" id="A0A2P9HEB8"/>
<evidence type="ECO:0000313" key="5">
    <source>
        <dbReference type="EMBL" id="SPL62433.1"/>
    </source>
</evidence>
<dbReference type="PANTHER" id="PTHR44591:SF25">
    <property type="entry name" value="CHEMOTAXIS TWO-COMPONENT RESPONSE REGULATOR"/>
    <property type="match status" value="1"/>
</dbReference>
<dbReference type="GO" id="GO:0005737">
    <property type="term" value="C:cytoplasm"/>
    <property type="evidence" value="ECO:0007669"/>
    <property type="project" value="UniProtKB-SubCell"/>
</dbReference>
<accession>A0A2P9HEB8</accession>
<dbReference type="RefSeq" id="WP_109366566.1">
    <property type="nucleotide sequence ID" value="NZ_OOFM01000002.1"/>
</dbReference>
<dbReference type="InterPro" id="IPR050595">
    <property type="entry name" value="Bact_response_regulator"/>
</dbReference>
<dbReference type="EMBL" id="OOFM01000002">
    <property type="protein sequence ID" value="SPL62433.1"/>
    <property type="molecule type" value="Genomic_DNA"/>
</dbReference>
<dbReference type="InterPro" id="IPR011006">
    <property type="entry name" value="CheY-like_superfamily"/>
</dbReference>
<dbReference type="PANTHER" id="PTHR44591">
    <property type="entry name" value="STRESS RESPONSE REGULATOR PROTEIN 1"/>
    <property type="match status" value="1"/>
</dbReference>
<comment type="subcellular location">
    <subcellularLocation>
        <location evidence="1">Cytoplasm</location>
    </subcellularLocation>
</comment>
<dbReference type="Pfam" id="PF00072">
    <property type="entry name" value="Response_reg"/>
    <property type="match status" value="1"/>
</dbReference>
<dbReference type="GO" id="GO:0000160">
    <property type="term" value="P:phosphorelay signal transduction system"/>
    <property type="evidence" value="ECO:0007669"/>
    <property type="project" value="InterPro"/>
</dbReference>
<feature type="modified residue" description="4-aspartylphosphate" evidence="3">
    <location>
        <position position="65"/>
    </location>
</feature>
<keyword evidence="2 3" id="KW-0597">Phosphoprotein</keyword>
<evidence type="ECO:0000313" key="6">
    <source>
        <dbReference type="Proteomes" id="UP000246073"/>
    </source>
</evidence>
<feature type="domain" description="Response regulatory" evidence="4">
    <location>
        <begin position="16"/>
        <end position="130"/>
    </location>
</feature>
<dbReference type="Gene3D" id="3.40.50.2300">
    <property type="match status" value="1"/>
</dbReference>
<dbReference type="PROSITE" id="PS50110">
    <property type="entry name" value="RESPONSE_REGULATORY"/>
    <property type="match status" value="1"/>
</dbReference>
<gene>
    <name evidence="5" type="ORF">OHAE_5501</name>
</gene>
<dbReference type="Proteomes" id="UP000246073">
    <property type="component" value="Unassembled WGS sequence"/>
</dbReference>
<protein>
    <submittedName>
        <fullName evidence="5">Two-component response regulator</fullName>
    </submittedName>
</protein>
<sequence length="139" mass="15230">MTGRAGRDIVSLDGLDVAIVEDDAGVRIAYGDLISSYGLETSLFASAEEFLNSDESIHCKCLILDQRLPGLMGTELQSILLEKAPTMPIIFVTSQNDQATMKRAIGNGARYFLVKPIEERELMHSVFSVIGALHLFPED</sequence>
<dbReference type="SUPFAM" id="SSF52172">
    <property type="entry name" value="CheY-like"/>
    <property type="match status" value="1"/>
</dbReference>